<dbReference type="GO" id="GO:0140492">
    <property type="term" value="F:metal-dependent deubiquitinase activity"/>
    <property type="evidence" value="ECO:0007669"/>
    <property type="project" value="EnsemblFungi"/>
</dbReference>
<keyword evidence="3 5" id="KW-0645">Protease</keyword>
<dbReference type="InterPro" id="IPR028889">
    <property type="entry name" value="USP"/>
</dbReference>
<keyword evidence="9" id="KW-1185">Reference proteome</keyword>
<dbReference type="PROSITE" id="PS00973">
    <property type="entry name" value="USP_2"/>
    <property type="match status" value="1"/>
</dbReference>
<gene>
    <name evidence="8" type="ORF">CONCODRAFT_79365</name>
</gene>
<keyword evidence="5" id="KW-0833">Ubl conjugation pathway</keyword>
<dbReference type="PANTHER" id="PTHR24006:SF733">
    <property type="entry name" value="RE52890P"/>
    <property type="match status" value="1"/>
</dbReference>
<dbReference type="InterPro" id="IPR001394">
    <property type="entry name" value="Peptidase_C19_UCH"/>
</dbReference>
<evidence type="ECO:0000256" key="5">
    <source>
        <dbReference type="RuleBase" id="RU366025"/>
    </source>
</evidence>
<dbReference type="InterPro" id="IPR018200">
    <property type="entry name" value="USP_CS"/>
</dbReference>
<evidence type="ECO:0000313" key="8">
    <source>
        <dbReference type="EMBL" id="KXN69308.1"/>
    </source>
</evidence>
<reference evidence="8 9" key="1">
    <citation type="journal article" date="2015" name="Genome Biol. Evol.">
        <title>Phylogenomic analyses indicate that early fungi evolved digesting cell walls of algal ancestors of land plants.</title>
        <authorList>
            <person name="Chang Y."/>
            <person name="Wang S."/>
            <person name="Sekimoto S."/>
            <person name="Aerts A.L."/>
            <person name="Choi C."/>
            <person name="Clum A."/>
            <person name="LaButti K.M."/>
            <person name="Lindquist E.A."/>
            <person name="Yee Ngan C."/>
            <person name="Ohm R.A."/>
            <person name="Salamov A.A."/>
            <person name="Grigoriev I.V."/>
            <person name="Spatafora J.W."/>
            <person name="Berbee M.L."/>
        </authorList>
    </citation>
    <scope>NUCLEOTIDE SEQUENCE [LARGE SCALE GENOMIC DNA]</scope>
    <source>
        <strain evidence="8 9">NRRL 28638</strain>
    </source>
</reference>
<proteinExistence type="inferred from homology"/>
<dbReference type="Pfam" id="PF00443">
    <property type="entry name" value="UCH"/>
    <property type="match status" value="1"/>
</dbReference>
<dbReference type="GO" id="GO:0005634">
    <property type="term" value="C:nucleus"/>
    <property type="evidence" value="ECO:0007669"/>
    <property type="project" value="TreeGrafter"/>
</dbReference>
<comment type="similarity">
    <text evidence="2 5">Belongs to the peptidase C19 family.</text>
</comment>
<dbReference type="EMBL" id="KQ964539">
    <property type="protein sequence ID" value="KXN69308.1"/>
    <property type="molecule type" value="Genomic_DNA"/>
</dbReference>
<evidence type="ECO:0000256" key="2">
    <source>
        <dbReference type="ARBA" id="ARBA00009085"/>
    </source>
</evidence>
<feature type="domain" description="USP" evidence="7">
    <location>
        <begin position="29"/>
        <end position="436"/>
    </location>
</feature>
<dbReference type="GO" id="GO:0005829">
    <property type="term" value="C:cytosol"/>
    <property type="evidence" value="ECO:0007669"/>
    <property type="project" value="TreeGrafter"/>
</dbReference>
<dbReference type="InterPro" id="IPR050164">
    <property type="entry name" value="Peptidase_C19"/>
</dbReference>
<dbReference type="Proteomes" id="UP000070444">
    <property type="component" value="Unassembled WGS sequence"/>
</dbReference>
<dbReference type="Gene3D" id="3.90.70.10">
    <property type="entry name" value="Cysteine proteinases"/>
    <property type="match status" value="1"/>
</dbReference>
<dbReference type="OMA" id="ANFGNTC"/>
<evidence type="ECO:0000256" key="3">
    <source>
        <dbReference type="ARBA" id="ARBA00022670"/>
    </source>
</evidence>
<evidence type="ECO:0000259" key="7">
    <source>
        <dbReference type="PROSITE" id="PS50235"/>
    </source>
</evidence>
<name>A0A137P2V5_CONC2</name>
<evidence type="ECO:0000256" key="6">
    <source>
        <dbReference type="SAM" id="MobiDB-lite"/>
    </source>
</evidence>
<dbReference type="GO" id="GO:0004843">
    <property type="term" value="F:cysteine-type deubiquitinase activity"/>
    <property type="evidence" value="ECO:0007669"/>
    <property type="project" value="UniProtKB-UniRule"/>
</dbReference>
<feature type="compositionally biased region" description="Low complexity" evidence="6">
    <location>
        <begin position="72"/>
        <end position="81"/>
    </location>
</feature>
<keyword evidence="5" id="KW-0788">Thiol protease</keyword>
<dbReference type="PROSITE" id="PS00972">
    <property type="entry name" value="USP_1"/>
    <property type="match status" value="1"/>
</dbReference>
<evidence type="ECO:0000313" key="9">
    <source>
        <dbReference type="Proteomes" id="UP000070444"/>
    </source>
</evidence>
<sequence length="555" mass="62147">MSLLKWIGMSQPGKSAPAEGMPSGDDRYFGLENFGNTCYCNSVLQALYFCKPFRKCVANFPIPSGPSPPTTPTLSSLDGSTINLPSNATSSTLQEPPKPKRRSAPSLSLTSKNVPPQAQLPTPVADDPPIHTVLKVEENLFTSLKDLFWKIEKQKKRTGAMAPTQFVNTVKRENEIFRSTMHQDAHEFLNFLLNKIAEDVIDLKKLDLSKIRSESGDSTPTPSNEKENGSCEENSIDSNTSWVQDLFEGVLVNETRCLTCETVTCKEESFLDLSIDIEQNSSVTSCLRQFSASEMLRQKNKYFCDVCNGLQEAEKRMKVKKIPNILALHLKRFKYQEQLQKFTKLSYRVVFPLTLRLFNTTHDSQDTDRLYKLFAFVVHIGSGPNHGHYVAVVKSGDHWLLFDDDIVEMLDEEDIPKYFGDLPGVGSGYVLFYEAADLNPQADDSHMNMTIPINTTSLPLSNQSSFSLSSNPSIINEETDLRKIAPPSFALNNRIASSPNLGTGPSGWFSSSSRKANKDKVIEKGIPKHDFYRTPDPKKENFNIPTPAMSMATWR</sequence>
<dbReference type="STRING" id="796925.A0A137P2V5"/>
<dbReference type="GO" id="GO:0016579">
    <property type="term" value="P:protein deubiquitination"/>
    <property type="evidence" value="ECO:0007669"/>
    <property type="project" value="InterPro"/>
</dbReference>
<evidence type="ECO:0000256" key="1">
    <source>
        <dbReference type="ARBA" id="ARBA00000707"/>
    </source>
</evidence>
<accession>A0A137P2V5</accession>
<feature type="region of interest" description="Disordered" evidence="6">
    <location>
        <begin position="62"/>
        <end position="128"/>
    </location>
</feature>
<dbReference type="GO" id="GO:0006508">
    <property type="term" value="P:proteolysis"/>
    <property type="evidence" value="ECO:0007669"/>
    <property type="project" value="UniProtKB-KW"/>
</dbReference>
<dbReference type="SUPFAM" id="SSF54001">
    <property type="entry name" value="Cysteine proteinases"/>
    <property type="match status" value="1"/>
</dbReference>
<dbReference type="PROSITE" id="PS50235">
    <property type="entry name" value="USP_3"/>
    <property type="match status" value="1"/>
</dbReference>
<protein>
    <recommendedName>
        <fullName evidence="5">Ubiquitin carboxyl-terminal hydrolase</fullName>
        <ecNumber evidence="5">3.4.19.12</ecNumber>
    </recommendedName>
</protein>
<dbReference type="CDD" id="cd02663">
    <property type="entry name" value="Peptidase_C19G"/>
    <property type="match status" value="1"/>
</dbReference>
<dbReference type="AlphaFoldDB" id="A0A137P2V5"/>
<evidence type="ECO:0000256" key="4">
    <source>
        <dbReference type="ARBA" id="ARBA00022801"/>
    </source>
</evidence>
<dbReference type="GO" id="GO:0006897">
    <property type="term" value="P:endocytosis"/>
    <property type="evidence" value="ECO:0007669"/>
    <property type="project" value="EnsemblFungi"/>
</dbReference>
<dbReference type="EC" id="3.4.19.12" evidence="5"/>
<dbReference type="OrthoDB" id="27652at2759"/>
<dbReference type="PANTHER" id="PTHR24006">
    <property type="entry name" value="UBIQUITIN CARBOXYL-TERMINAL HYDROLASE"/>
    <property type="match status" value="1"/>
</dbReference>
<feature type="compositionally biased region" description="Polar residues" evidence="6">
    <location>
        <begin position="82"/>
        <end position="94"/>
    </location>
</feature>
<keyword evidence="4 5" id="KW-0378">Hydrolase</keyword>
<feature type="compositionally biased region" description="Polar residues" evidence="6">
    <location>
        <begin position="105"/>
        <end position="120"/>
    </location>
</feature>
<organism evidence="8 9">
    <name type="scientific">Conidiobolus coronatus (strain ATCC 28846 / CBS 209.66 / NRRL 28638)</name>
    <name type="common">Delacroixia coronata</name>
    <dbReference type="NCBI Taxonomy" id="796925"/>
    <lineage>
        <taxon>Eukaryota</taxon>
        <taxon>Fungi</taxon>
        <taxon>Fungi incertae sedis</taxon>
        <taxon>Zoopagomycota</taxon>
        <taxon>Entomophthoromycotina</taxon>
        <taxon>Entomophthoromycetes</taxon>
        <taxon>Entomophthorales</taxon>
        <taxon>Ancylistaceae</taxon>
        <taxon>Conidiobolus</taxon>
    </lineage>
</organism>
<comment type="catalytic activity">
    <reaction evidence="1 5">
        <text>Thiol-dependent hydrolysis of ester, thioester, amide, peptide and isopeptide bonds formed by the C-terminal Gly of ubiquitin (a 76-residue protein attached to proteins as an intracellular targeting signal).</text>
        <dbReference type="EC" id="3.4.19.12"/>
    </reaction>
</comment>
<dbReference type="InterPro" id="IPR038765">
    <property type="entry name" value="Papain-like_cys_pep_sf"/>
</dbReference>
<feature type="region of interest" description="Disordered" evidence="6">
    <location>
        <begin position="212"/>
        <end position="236"/>
    </location>
</feature>